<dbReference type="InterPro" id="IPR010799">
    <property type="entry name" value="MlrC_C"/>
</dbReference>
<feature type="domain" description="Microcystin LR degradation protein MlrC C-terminal" evidence="1">
    <location>
        <begin position="299"/>
        <end position="477"/>
    </location>
</feature>
<organism evidence="3 5">
    <name type="scientific">Holdemania massiliensis</name>
    <dbReference type="NCBI Taxonomy" id="1468449"/>
    <lineage>
        <taxon>Bacteria</taxon>
        <taxon>Bacillati</taxon>
        <taxon>Bacillota</taxon>
        <taxon>Erysipelotrichia</taxon>
        <taxon>Erysipelotrichales</taxon>
        <taxon>Erysipelotrichaceae</taxon>
        <taxon>Holdemania</taxon>
    </lineage>
</organism>
<reference evidence="5 6" key="1">
    <citation type="journal article" date="2019" name="Nat. Med.">
        <title>A library of human gut bacterial isolates paired with longitudinal multiomics data enables mechanistic microbiome research.</title>
        <authorList>
            <person name="Poyet M."/>
            <person name="Groussin M."/>
            <person name="Gibbons S.M."/>
            <person name="Avila-Pacheco J."/>
            <person name="Jiang X."/>
            <person name="Kearney S.M."/>
            <person name="Perrotta A.R."/>
            <person name="Berdy B."/>
            <person name="Zhao S."/>
            <person name="Lieberman T.D."/>
            <person name="Swanson P.K."/>
            <person name="Smith M."/>
            <person name="Roesemann S."/>
            <person name="Alexander J.E."/>
            <person name="Rich S.A."/>
            <person name="Livny J."/>
            <person name="Vlamakis H."/>
            <person name="Clish C."/>
            <person name="Bullock K."/>
            <person name="Deik A."/>
            <person name="Scott J."/>
            <person name="Pierce K.A."/>
            <person name="Xavier R.J."/>
            <person name="Alm E.J."/>
        </authorList>
    </citation>
    <scope>NUCLEOTIDE SEQUENCE [LARGE SCALE GENOMIC DNA]</scope>
    <source>
        <strain evidence="3 5">BIOML-A4</strain>
        <strain evidence="4 6">BIOML-A5</strain>
    </source>
</reference>
<evidence type="ECO:0000313" key="4">
    <source>
        <dbReference type="EMBL" id="MSC32465.1"/>
    </source>
</evidence>
<proteinExistence type="predicted"/>
<evidence type="ECO:0000313" key="5">
    <source>
        <dbReference type="Proteomes" id="UP000433575"/>
    </source>
</evidence>
<name>A0A6N7S5Y4_9FIRM</name>
<evidence type="ECO:0000313" key="3">
    <source>
        <dbReference type="EMBL" id="MSA88918.1"/>
    </source>
</evidence>
<protein>
    <submittedName>
        <fullName evidence="3">Microcystin degradation protein MlrC</fullName>
    </submittedName>
</protein>
<keyword evidence="6" id="KW-1185">Reference proteome</keyword>
<feature type="domain" description="Microcystin LR degradation protein MlrC N-terminal" evidence="2">
    <location>
        <begin position="7"/>
        <end position="289"/>
    </location>
</feature>
<evidence type="ECO:0000259" key="1">
    <source>
        <dbReference type="Pfam" id="PF07171"/>
    </source>
</evidence>
<dbReference type="EMBL" id="WKPJ01000006">
    <property type="protein sequence ID" value="MSA88918.1"/>
    <property type="molecule type" value="Genomic_DNA"/>
</dbReference>
<evidence type="ECO:0000313" key="6">
    <source>
        <dbReference type="Proteomes" id="UP000480929"/>
    </source>
</evidence>
<gene>
    <name evidence="4" type="ORF">GKD88_04955</name>
    <name evidence="3" type="ORF">GKE08_06225</name>
</gene>
<dbReference type="EMBL" id="WKPI01000005">
    <property type="protein sequence ID" value="MSC32465.1"/>
    <property type="molecule type" value="Genomic_DNA"/>
</dbReference>
<dbReference type="Proteomes" id="UP000480929">
    <property type="component" value="Unassembled WGS sequence"/>
</dbReference>
<comment type="caution">
    <text evidence="3">The sequence shown here is derived from an EMBL/GenBank/DDBJ whole genome shotgun (WGS) entry which is preliminary data.</text>
</comment>
<evidence type="ECO:0000259" key="2">
    <source>
        <dbReference type="Pfam" id="PF07364"/>
    </source>
</evidence>
<dbReference type="OrthoDB" id="9815420at2"/>
<sequence length="488" mass="54293">MIRMKKKVLIGEFITESNANVPFKNEITAYDIAFGEEAVEKMQVGDIFEAAGIEIIPAVYAVSGSSGVIKRHTFDYIEACFINAVKAHRDEIDGIYLMLHGASEVEGLGSGDHHILKRIRQQVGAYVPITIACDPHGNLCREYVEAATVIRSYRESPHTDARDTKRKMAHRVCDLIRNPQHIHAVYRKLPLILGGEQSVSADEPVRSINEYMDQLEQDPRILSCSWHVGYIRHDTDVAGCGIVVVPATEADQQYAETIADQLAEYVWKKRHEFHYTGRTAQPEEALKLALEYPGKPVVITDSGDNTTSGAMGWNTGILRQMLAVEHLKKSVLFASICDPTSWKQLNPLAEGSTAKITLGVGYDALSAGVDLEVRVKSKGEIIRLVSLGTESHYKVFGACVVVNIVGTPIDVIVANHRQSYANAIQFEKAGVDWKNYDITVVKQGYIFPELKDKAEFYVMSLTEGATLQDTAHIPFHRIQRPMFPIDQI</sequence>
<dbReference type="Pfam" id="PF07171">
    <property type="entry name" value="MlrC_C"/>
    <property type="match status" value="1"/>
</dbReference>
<dbReference type="InterPro" id="IPR015995">
    <property type="entry name" value="MlrC_N"/>
</dbReference>
<dbReference type="Proteomes" id="UP000433575">
    <property type="component" value="Unassembled WGS sequence"/>
</dbReference>
<dbReference type="Pfam" id="PF07364">
    <property type="entry name" value="DUF1485"/>
    <property type="match status" value="1"/>
</dbReference>
<dbReference type="AlphaFoldDB" id="A0A6N7S5Y4"/>
<accession>A0A6N7S5Y4</accession>